<accession>A0A9W6ZE98</accession>
<comment type="caution">
    <text evidence="4">The sequence shown here is derived from an EMBL/GenBank/DDBJ whole genome shotgun (WGS) entry which is preliminary data.</text>
</comment>
<keyword evidence="5" id="KW-1185">Reference proteome</keyword>
<dbReference type="CDD" id="cd02516">
    <property type="entry name" value="CDP-ME_synthetase"/>
    <property type="match status" value="1"/>
</dbReference>
<dbReference type="InterPro" id="IPR050088">
    <property type="entry name" value="IspD/TarI_cytidylyltransf_bact"/>
</dbReference>
<comment type="similarity">
    <text evidence="1">Belongs to the IspD/TarI cytidylyltransferase family. IspD subfamily.</text>
</comment>
<dbReference type="AlphaFoldDB" id="A0A9W6ZE98"/>
<organism evidence="4 5">
    <name type="scientific">Triparma retinervis</name>
    <dbReference type="NCBI Taxonomy" id="2557542"/>
    <lineage>
        <taxon>Eukaryota</taxon>
        <taxon>Sar</taxon>
        <taxon>Stramenopiles</taxon>
        <taxon>Ochrophyta</taxon>
        <taxon>Bolidophyceae</taxon>
        <taxon>Parmales</taxon>
        <taxon>Triparmaceae</taxon>
        <taxon>Triparma</taxon>
    </lineage>
</organism>
<reference evidence="4" key="1">
    <citation type="submission" date="2022-07" db="EMBL/GenBank/DDBJ databases">
        <title>Genome analysis of Parmales, a sister group of diatoms, reveals the evolutionary specialization of diatoms from phago-mixotrophs to photoautotrophs.</title>
        <authorList>
            <person name="Ban H."/>
            <person name="Sato S."/>
            <person name="Yoshikawa S."/>
            <person name="Kazumasa Y."/>
            <person name="Nakamura Y."/>
            <person name="Ichinomiya M."/>
            <person name="Saitoh K."/>
            <person name="Sato N."/>
            <person name="Blanc-Mathieu R."/>
            <person name="Endo H."/>
            <person name="Kuwata A."/>
            <person name="Ogata H."/>
        </authorList>
    </citation>
    <scope>NUCLEOTIDE SEQUENCE</scope>
</reference>
<protein>
    <recommendedName>
        <fullName evidence="6">2-C-methyl-D-erythritol 4-phosphate cytidylyltransferase</fullName>
    </recommendedName>
</protein>
<evidence type="ECO:0008006" key="6">
    <source>
        <dbReference type="Google" id="ProtNLM"/>
    </source>
</evidence>
<keyword evidence="3" id="KW-0548">Nucleotidyltransferase</keyword>
<evidence type="ECO:0000256" key="1">
    <source>
        <dbReference type="ARBA" id="ARBA00009789"/>
    </source>
</evidence>
<keyword evidence="2" id="KW-0808">Transferase</keyword>
<dbReference type="Gene3D" id="3.90.550.10">
    <property type="entry name" value="Spore Coat Polysaccharide Biosynthesis Protein SpsA, Chain A"/>
    <property type="match status" value="2"/>
</dbReference>
<dbReference type="GO" id="GO:0050518">
    <property type="term" value="F:2-C-methyl-D-erythritol 4-phosphate cytidylyltransferase activity"/>
    <property type="evidence" value="ECO:0007669"/>
    <property type="project" value="TreeGrafter"/>
</dbReference>
<evidence type="ECO:0000313" key="4">
    <source>
        <dbReference type="EMBL" id="GMH50826.1"/>
    </source>
</evidence>
<proteinExistence type="inferred from homology"/>
<dbReference type="Pfam" id="PF01128">
    <property type="entry name" value="IspD"/>
    <property type="match status" value="1"/>
</dbReference>
<dbReference type="OrthoDB" id="414267at2759"/>
<dbReference type="PANTHER" id="PTHR32125:SF4">
    <property type="entry name" value="2-C-METHYL-D-ERYTHRITOL 4-PHOSPHATE CYTIDYLYLTRANSFERASE, CHLOROPLASTIC"/>
    <property type="match status" value="1"/>
</dbReference>
<gene>
    <name evidence="4" type="ORF">TrRE_jg4799</name>
</gene>
<dbReference type="InterPro" id="IPR029044">
    <property type="entry name" value="Nucleotide-diphossugar_trans"/>
</dbReference>
<dbReference type="InterPro" id="IPR034683">
    <property type="entry name" value="IspD/TarI"/>
</dbReference>
<dbReference type="EMBL" id="BRXZ01000684">
    <property type="protein sequence ID" value="GMH50826.1"/>
    <property type="molecule type" value="Genomic_DNA"/>
</dbReference>
<dbReference type="PANTHER" id="PTHR32125">
    <property type="entry name" value="2-C-METHYL-D-ERYTHRITOL 4-PHOSPHATE CYTIDYLYLTRANSFERASE, CHLOROPLASTIC"/>
    <property type="match status" value="1"/>
</dbReference>
<evidence type="ECO:0000256" key="3">
    <source>
        <dbReference type="ARBA" id="ARBA00022695"/>
    </source>
</evidence>
<name>A0A9W6ZE98_9STRA</name>
<evidence type="ECO:0000256" key="2">
    <source>
        <dbReference type="ARBA" id="ARBA00022679"/>
    </source>
</evidence>
<dbReference type="Proteomes" id="UP001165082">
    <property type="component" value="Unassembled WGS sequence"/>
</dbReference>
<dbReference type="SUPFAM" id="SSF53448">
    <property type="entry name" value="Nucleotide-diphospho-sugar transferases"/>
    <property type="match status" value="1"/>
</dbReference>
<sequence>MQADRPKQFLTLAGKTVLEHSLTLLLSTLPQDFNNPPAKVVLVMNEEYRGEFEHLVGGSGGRLVFADPGIERQGSVENGLNKIFSVVSDAFSTGAAVLGVPCKATIKESSDGEHVLRTIPRSRLWEIHTPQVIGIETLARGFEKVRRENLEVTDDVSIVEAMGEKVKLTRGEYTNLKITTPEDMEVAEAIIKDRMKGGKKKSLWRRMLRKA</sequence>
<evidence type="ECO:0000313" key="5">
    <source>
        <dbReference type="Proteomes" id="UP001165082"/>
    </source>
</evidence>